<organism evidence="3 4">
    <name type="scientific">Denticeps clupeoides</name>
    <name type="common">denticle herring</name>
    <dbReference type="NCBI Taxonomy" id="299321"/>
    <lineage>
        <taxon>Eukaryota</taxon>
        <taxon>Metazoa</taxon>
        <taxon>Chordata</taxon>
        <taxon>Craniata</taxon>
        <taxon>Vertebrata</taxon>
        <taxon>Euteleostomi</taxon>
        <taxon>Actinopterygii</taxon>
        <taxon>Neopterygii</taxon>
        <taxon>Teleostei</taxon>
        <taxon>Clupei</taxon>
        <taxon>Clupeiformes</taxon>
        <taxon>Denticipitoidei</taxon>
        <taxon>Denticipitidae</taxon>
        <taxon>Denticeps</taxon>
    </lineage>
</organism>
<accession>A0AAY4CHD0</accession>
<reference evidence="3" key="3">
    <citation type="submission" date="2025-09" db="UniProtKB">
        <authorList>
            <consortium name="Ensembl"/>
        </authorList>
    </citation>
    <scope>IDENTIFICATION</scope>
</reference>
<dbReference type="GO" id="GO:0006203">
    <property type="term" value="P:dGTP catabolic process"/>
    <property type="evidence" value="ECO:0007669"/>
    <property type="project" value="TreeGrafter"/>
</dbReference>
<reference evidence="3 4" key="1">
    <citation type="submission" date="2020-06" db="EMBL/GenBank/DDBJ databases">
        <authorList>
            <consortium name="Wellcome Sanger Institute Data Sharing"/>
        </authorList>
    </citation>
    <scope>NUCLEOTIDE SEQUENCE [LARGE SCALE GENOMIC DNA]</scope>
</reference>
<feature type="domain" description="HD" evidence="2">
    <location>
        <begin position="81"/>
        <end position="218"/>
    </location>
</feature>
<evidence type="ECO:0000259" key="2">
    <source>
        <dbReference type="PROSITE" id="PS51831"/>
    </source>
</evidence>
<dbReference type="GO" id="GO:0005634">
    <property type="term" value="C:nucleus"/>
    <property type="evidence" value="ECO:0007669"/>
    <property type="project" value="TreeGrafter"/>
</dbReference>
<dbReference type="InterPro" id="IPR003607">
    <property type="entry name" value="HD/PDEase_dom"/>
</dbReference>
<gene>
    <name evidence="3" type="primary">FKBP5</name>
</gene>
<protein>
    <recommendedName>
        <fullName evidence="2">HD domain-containing protein</fullName>
    </recommendedName>
</protein>
<dbReference type="CDD" id="cd00077">
    <property type="entry name" value="HDc"/>
    <property type="match status" value="1"/>
</dbReference>
<dbReference type="GO" id="GO:0045088">
    <property type="term" value="P:regulation of innate immune response"/>
    <property type="evidence" value="ECO:0007669"/>
    <property type="project" value="TreeGrafter"/>
</dbReference>
<reference evidence="3" key="2">
    <citation type="submission" date="2025-08" db="UniProtKB">
        <authorList>
            <consortium name="Ensembl"/>
        </authorList>
    </citation>
    <scope>IDENTIFICATION</scope>
</reference>
<dbReference type="Ensembl" id="ENSDCDT00010040351.1">
    <property type="protein sequence ID" value="ENSDCDP00010032532.1"/>
    <property type="gene ID" value="ENSDCDG00010020804.1"/>
</dbReference>
<dbReference type="SUPFAM" id="SSF109604">
    <property type="entry name" value="HD-domain/PDEase-like"/>
    <property type="match status" value="1"/>
</dbReference>
<dbReference type="PANTHER" id="PTHR11373:SF4">
    <property type="entry name" value="DEOXYNUCLEOSIDE TRIPHOSPHATE TRIPHOSPHOHYDROLASE SAMHD1"/>
    <property type="match status" value="1"/>
</dbReference>
<dbReference type="InterPro" id="IPR006674">
    <property type="entry name" value="HD_domain"/>
</dbReference>
<sequence length="444" mass="51569">MKLTLKQFFAYHYFPHCVIFFTHICKLWLAWHDIFNDPIHGTIKMHPLLVKIIDTPQFQRLRHIKQLSFGYWVYPGACHNRFEHSLGVCHLAGELAKTLRESQPELNITKEDILCVQIAGLCHDLGHGPFSHLYDDLLKEHETRSVKMFEHLVEDTENKLKPVMEEHDLKEDDRKFISELIQGLDENSNGSRGPGKKFLYDIVANSRNGVDVDKWDYLARDCYYLGVQNNFDYRRFLRFARVCSVDGEMQICTRDKEAQNLYDMFATRKSLHCKAFQHRVVNVIKIMVIDALKKADDFVEIAGSGGKKFSITKAISDMEAYTKLTDHIFEQILYSSKEELKDSKEILMKIVKHQHYKFVGQIFLETEKKPLAVAIGYGKKKKNLINGFNFYSKDDPKKAKRIELDQVNEFLKTPKCHIKCLNAALGFLMNSKHTETTDNPPNLS</sequence>
<dbReference type="SMART" id="SM00471">
    <property type="entry name" value="HDc"/>
    <property type="match status" value="1"/>
</dbReference>
<dbReference type="GeneTree" id="ENSGT00390000013867"/>
<dbReference type="PROSITE" id="PS51831">
    <property type="entry name" value="HD"/>
    <property type="match status" value="1"/>
</dbReference>
<name>A0AAY4CHD0_9TELE</name>
<dbReference type="GO" id="GO:0008832">
    <property type="term" value="F:dGTPase activity"/>
    <property type="evidence" value="ECO:0007669"/>
    <property type="project" value="TreeGrafter"/>
</dbReference>
<dbReference type="Proteomes" id="UP000694580">
    <property type="component" value="Chromosome 10"/>
</dbReference>
<dbReference type="GO" id="GO:0051607">
    <property type="term" value="P:defense response to virus"/>
    <property type="evidence" value="ECO:0007669"/>
    <property type="project" value="TreeGrafter"/>
</dbReference>
<evidence type="ECO:0000313" key="4">
    <source>
        <dbReference type="Proteomes" id="UP000694580"/>
    </source>
</evidence>
<proteinExistence type="inferred from homology"/>
<dbReference type="PANTHER" id="PTHR11373">
    <property type="entry name" value="DEOXYNUCLEOSIDE TRIPHOSPHATE TRIPHOSPHOHYDROLASE"/>
    <property type="match status" value="1"/>
</dbReference>
<dbReference type="Gene3D" id="1.10.3210.10">
    <property type="entry name" value="Hypothetical protein af1432"/>
    <property type="match status" value="1"/>
</dbReference>
<comment type="similarity">
    <text evidence="1">Belongs to the SAMHD1 family.</text>
</comment>
<dbReference type="InterPro" id="IPR050135">
    <property type="entry name" value="dGTPase-like"/>
</dbReference>
<evidence type="ECO:0000256" key="1">
    <source>
        <dbReference type="ARBA" id="ARBA00005776"/>
    </source>
</evidence>
<dbReference type="Pfam" id="PF01966">
    <property type="entry name" value="HD"/>
    <property type="match status" value="1"/>
</dbReference>
<keyword evidence="4" id="KW-1185">Reference proteome</keyword>
<dbReference type="AlphaFoldDB" id="A0AAY4CHD0"/>
<evidence type="ECO:0000313" key="3">
    <source>
        <dbReference type="Ensembl" id="ENSDCDP00010032532.1"/>
    </source>
</evidence>